<keyword evidence="1" id="KW-0472">Membrane</keyword>
<evidence type="ECO:0000313" key="2">
    <source>
        <dbReference type="EMBL" id="GDZ93679.1"/>
    </source>
</evidence>
<feature type="transmembrane region" description="Helical" evidence="1">
    <location>
        <begin position="30"/>
        <end position="52"/>
    </location>
</feature>
<dbReference type="NCBIfam" id="TIGR02532">
    <property type="entry name" value="IV_pilin_GFxxxE"/>
    <property type="match status" value="1"/>
</dbReference>
<keyword evidence="1" id="KW-0812">Transmembrane</keyword>
<dbReference type="EMBL" id="BJCD01000036">
    <property type="protein sequence ID" value="GDZ93679.1"/>
    <property type="molecule type" value="Genomic_DNA"/>
</dbReference>
<dbReference type="RefSeq" id="WP_141293985.1">
    <property type="nucleotide sequence ID" value="NZ_BJCD01000036.1"/>
</dbReference>
<dbReference type="PROSITE" id="PS00409">
    <property type="entry name" value="PROKAR_NTER_METHYL"/>
    <property type="match status" value="1"/>
</dbReference>
<evidence type="ECO:0000313" key="3">
    <source>
        <dbReference type="Proteomes" id="UP000299794"/>
    </source>
</evidence>
<dbReference type="InterPro" id="IPR012902">
    <property type="entry name" value="N_methyl_site"/>
</dbReference>
<accession>A0A4V0XUF7</accession>
<comment type="caution">
    <text evidence="2">The sequence shown here is derived from an EMBL/GenBank/DDBJ whole genome shotgun (WGS) entry which is preliminary data.</text>
</comment>
<evidence type="ECO:0000256" key="1">
    <source>
        <dbReference type="SAM" id="Phobius"/>
    </source>
</evidence>
<organism evidence="2 3">
    <name type="scientific">Planktothrix agardhii CCAP 1459/11A</name>
    <dbReference type="NCBI Taxonomy" id="282420"/>
    <lineage>
        <taxon>Bacteria</taxon>
        <taxon>Bacillati</taxon>
        <taxon>Cyanobacteriota</taxon>
        <taxon>Cyanophyceae</taxon>
        <taxon>Oscillatoriophycideae</taxon>
        <taxon>Oscillatoriales</taxon>
        <taxon>Microcoleaceae</taxon>
        <taxon>Planktothrix</taxon>
    </lineage>
</organism>
<dbReference type="Pfam" id="PF07963">
    <property type="entry name" value="N_methyl"/>
    <property type="match status" value="1"/>
</dbReference>
<keyword evidence="1" id="KW-1133">Transmembrane helix</keyword>
<dbReference type="Proteomes" id="UP000299794">
    <property type="component" value="Unassembled WGS sequence"/>
</dbReference>
<name>A0A4V0XUF7_PLAAG</name>
<evidence type="ECO:0008006" key="4">
    <source>
        <dbReference type="Google" id="ProtNLM"/>
    </source>
</evidence>
<sequence>MINFNLIQHKYLNWIRISNRRNDDNAGFSLLELMAVVLIIGILSAIAAPSWLGFINNQRLGSAQDEVYRAMRIAQSNAKAKREAWQVSVRTEAGTEKVQWAIHQAIPTIKPTDLSVASESDRSSLSAWHSFDSQIEIDPGATNVELNADGVYPLIFNYNGCAVGQRTEECTESSLDDDPTKIPPLKLTFSHKKLGDNTRKCVRVETVLGSIRAAQGVNQEGCPPN</sequence>
<gene>
    <name evidence="2" type="ORF">PA905_15190</name>
</gene>
<proteinExistence type="predicted"/>
<dbReference type="SUPFAM" id="SSF54523">
    <property type="entry name" value="Pili subunits"/>
    <property type="match status" value="1"/>
</dbReference>
<dbReference type="AlphaFoldDB" id="A0A4V0XUF7"/>
<dbReference type="InterPro" id="IPR045584">
    <property type="entry name" value="Pilin-like"/>
</dbReference>
<protein>
    <recommendedName>
        <fullName evidence="4">Type II secretion system protein</fullName>
    </recommendedName>
</protein>
<dbReference type="Gene3D" id="3.30.700.10">
    <property type="entry name" value="Glycoprotein, Type 4 Pilin"/>
    <property type="match status" value="1"/>
</dbReference>
<reference evidence="3" key="1">
    <citation type="submission" date="2019-02" db="EMBL/GenBank/DDBJ databases">
        <title>Draft genome sequence of Planktothrix agardhii NIES-905.</title>
        <authorList>
            <person name="Yamaguchi H."/>
            <person name="Suzuki S."/>
            <person name="Kawachi M."/>
        </authorList>
    </citation>
    <scope>NUCLEOTIDE SEQUENCE [LARGE SCALE GENOMIC DNA]</scope>
    <source>
        <strain evidence="3">CCAP 1459/11A</strain>
    </source>
</reference>